<evidence type="ECO:0000313" key="3">
    <source>
        <dbReference type="Proteomes" id="UP000321805"/>
    </source>
</evidence>
<dbReference type="AlphaFoldDB" id="A0A5B8U9K4"/>
<dbReference type="PROSITE" id="PS51186">
    <property type="entry name" value="GNAT"/>
    <property type="match status" value="1"/>
</dbReference>
<gene>
    <name evidence="2" type="ORF">FSW04_19175</name>
</gene>
<dbReference type="CDD" id="cd04301">
    <property type="entry name" value="NAT_SF"/>
    <property type="match status" value="1"/>
</dbReference>
<dbReference type="Pfam" id="PF13480">
    <property type="entry name" value="Acetyltransf_6"/>
    <property type="match status" value="1"/>
</dbReference>
<keyword evidence="3" id="KW-1185">Reference proteome</keyword>
<accession>A0A5B8U9K4</accession>
<keyword evidence="2" id="KW-0808">Transferase</keyword>
<dbReference type="Proteomes" id="UP000321805">
    <property type="component" value="Chromosome"/>
</dbReference>
<feature type="domain" description="N-acetyltransferase" evidence="1">
    <location>
        <begin position="120"/>
        <end position="252"/>
    </location>
</feature>
<organism evidence="2 3">
    <name type="scientific">Baekduia soli</name>
    <dbReference type="NCBI Taxonomy" id="496014"/>
    <lineage>
        <taxon>Bacteria</taxon>
        <taxon>Bacillati</taxon>
        <taxon>Actinomycetota</taxon>
        <taxon>Thermoleophilia</taxon>
        <taxon>Solirubrobacterales</taxon>
        <taxon>Baekduiaceae</taxon>
        <taxon>Baekduia</taxon>
    </lineage>
</organism>
<dbReference type="KEGG" id="bsol:FSW04_19175"/>
<dbReference type="Gene3D" id="3.40.630.30">
    <property type="match status" value="1"/>
</dbReference>
<dbReference type="InterPro" id="IPR000182">
    <property type="entry name" value="GNAT_dom"/>
</dbReference>
<name>A0A5B8U9K4_9ACTN</name>
<dbReference type="OrthoDB" id="9775595at2"/>
<evidence type="ECO:0000259" key="1">
    <source>
        <dbReference type="PROSITE" id="PS51186"/>
    </source>
</evidence>
<sequence>MDDAVLMSRMFASLRGTLRTQAQGGASGLELDGVTAAVTAATPGRSVMNAAVAASAGALEAGYDALAQAYADAGVYAWTVWVDSADRATADVLAARGHVLDAEPAGMAIELADLGDGPPEPAWTGDWGALADALAVNDEAYGDTQGKAARALGALPEGAAHLYLAHHEGRPASFVIVRDHGEDLHFWVAATIPVARGRGLLSGLLHRALRDARDRGLTTSTTQATRMGAPVYERLGYRTIRPVQMWERRGAG</sequence>
<dbReference type="GO" id="GO:0016747">
    <property type="term" value="F:acyltransferase activity, transferring groups other than amino-acyl groups"/>
    <property type="evidence" value="ECO:0007669"/>
    <property type="project" value="InterPro"/>
</dbReference>
<dbReference type="RefSeq" id="WP_146921839.1">
    <property type="nucleotide sequence ID" value="NZ_CP042430.1"/>
</dbReference>
<dbReference type="InterPro" id="IPR038740">
    <property type="entry name" value="BioF2-like_GNAT_dom"/>
</dbReference>
<reference evidence="2 3" key="1">
    <citation type="journal article" date="2018" name="J. Microbiol.">
        <title>Baekduia soli gen. nov., sp. nov., a novel bacterium isolated from the soil of Baekdu Mountain and proposal of a novel family name, Baekduiaceae fam. nov.</title>
        <authorList>
            <person name="An D.S."/>
            <person name="Siddiqi M.Z."/>
            <person name="Kim K.H."/>
            <person name="Yu H.S."/>
            <person name="Im W.T."/>
        </authorList>
    </citation>
    <scope>NUCLEOTIDE SEQUENCE [LARGE SCALE GENOMIC DNA]</scope>
    <source>
        <strain evidence="2 3">BR7-21</strain>
    </source>
</reference>
<dbReference type="EMBL" id="CP042430">
    <property type="protein sequence ID" value="QEC49478.1"/>
    <property type="molecule type" value="Genomic_DNA"/>
</dbReference>
<dbReference type="InterPro" id="IPR016181">
    <property type="entry name" value="Acyl_CoA_acyltransferase"/>
</dbReference>
<dbReference type="SUPFAM" id="SSF55729">
    <property type="entry name" value="Acyl-CoA N-acyltransferases (Nat)"/>
    <property type="match status" value="1"/>
</dbReference>
<proteinExistence type="predicted"/>
<evidence type="ECO:0000313" key="2">
    <source>
        <dbReference type="EMBL" id="QEC49478.1"/>
    </source>
</evidence>
<protein>
    <submittedName>
        <fullName evidence="2">GNAT family N-acetyltransferase</fullName>
    </submittedName>
</protein>